<gene>
    <name evidence="1" type="ORF">PCOR1329_LOCUS59373</name>
</gene>
<accession>A0ABN9VPS3</accession>
<keyword evidence="2" id="KW-1185">Reference proteome</keyword>
<evidence type="ECO:0000313" key="1">
    <source>
        <dbReference type="EMBL" id="CAK0874489.1"/>
    </source>
</evidence>
<feature type="non-terminal residue" evidence="1">
    <location>
        <position position="1"/>
    </location>
</feature>
<sequence>DRRLTPTDQSNSPRTALRQWAPQITVWARPIAPRPTNRVEDLGPDDLRTHVWYLRHLGFEVDQHYRHLVDAALDDDGEHAAVCSPQLLSDNYLRKTFDAEQYFLGHVVAWLVGQGGMGDRWEQCCADRALTQRYPPLAHRQQLLAYVVQLGQQAVEACPCMARGAAVPGLRPVPSRPELTVRSIAGLASGRDAVAPGRLRREVMQHCVTLGFFQDRRQWTNWAAQRASETGRARAQSSDPSGCDAEACNEFLSLVYGEVVPGTFFSQ</sequence>
<reference evidence="1" key="1">
    <citation type="submission" date="2023-10" db="EMBL/GenBank/DDBJ databases">
        <authorList>
            <person name="Chen Y."/>
            <person name="Shah S."/>
            <person name="Dougan E. K."/>
            <person name="Thang M."/>
            <person name="Chan C."/>
        </authorList>
    </citation>
    <scope>NUCLEOTIDE SEQUENCE [LARGE SCALE GENOMIC DNA]</scope>
</reference>
<comment type="caution">
    <text evidence="1">The sequence shown here is derived from an EMBL/GenBank/DDBJ whole genome shotgun (WGS) entry which is preliminary data.</text>
</comment>
<evidence type="ECO:0000313" key="2">
    <source>
        <dbReference type="Proteomes" id="UP001189429"/>
    </source>
</evidence>
<name>A0ABN9VPS3_9DINO</name>
<dbReference type="Proteomes" id="UP001189429">
    <property type="component" value="Unassembled WGS sequence"/>
</dbReference>
<organism evidence="1 2">
    <name type="scientific">Prorocentrum cordatum</name>
    <dbReference type="NCBI Taxonomy" id="2364126"/>
    <lineage>
        <taxon>Eukaryota</taxon>
        <taxon>Sar</taxon>
        <taxon>Alveolata</taxon>
        <taxon>Dinophyceae</taxon>
        <taxon>Prorocentrales</taxon>
        <taxon>Prorocentraceae</taxon>
        <taxon>Prorocentrum</taxon>
    </lineage>
</organism>
<proteinExistence type="predicted"/>
<protein>
    <submittedName>
        <fullName evidence="1">Uncharacterized protein</fullName>
    </submittedName>
</protein>
<feature type="non-terminal residue" evidence="1">
    <location>
        <position position="267"/>
    </location>
</feature>
<dbReference type="EMBL" id="CAUYUJ010017398">
    <property type="protein sequence ID" value="CAK0874489.1"/>
    <property type="molecule type" value="Genomic_DNA"/>
</dbReference>